<gene>
    <name evidence="3" type="ORF">QNI22_28695</name>
</gene>
<keyword evidence="2" id="KW-0472">Membrane</keyword>
<dbReference type="EMBL" id="JASJOU010000012">
    <property type="protein sequence ID" value="MDJ1504674.1"/>
    <property type="molecule type" value="Genomic_DNA"/>
</dbReference>
<feature type="transmembrane region" description="Helical" evidence="2">
    <location>
        <begin position="20"/>
        <end position="37"/>
    </location>
</feature>
<protein>
    <submittedName>
        <fullName evidence="3">Uncharacterized protein</fullName>
    </submittedName>
</protein>
<evidence type="ECO:0000256" key="1">
    <source>
        <dbReference type="SAM" id="Coils"/>
    </source>
</evidence>
<comment type="caution">
    <text evidence="3">The sequence shown here is derived from an EMBL/GenBank/DDBJ whole genome shotgun (WGS) entry which is preliminary data.</text>
</comment>
<reference evidence="3" key="1">
    <citation type="submission" date="2023-05" db="EMBL/GenBank/DDBJ databases">
        <authorList>
            <person name="Zhang X."/>
        </authorList>
    </citation>
    <scope>NUCLEOTIDE SEQUENCE</scope>
    <source>
        <strain evidence="3">BD1B2-1</strain>
    </source>
</reference>
<feature type="transmembrane region" description="Helical" evidence="2">
    <location>
        <begin position="49"/>
        <end position="68"/>
    </location>
</feature>
<proteinExistence type="predicted"/>
<dbReference type="AlphaFoldDB" id="A0AAE3R6K5"/>
<keyword evidence="2" id="KW-1133">Transmembrane helix</keyword>
<name>A0AAE3R6K5_9BACT</name>
<evidence type="ECO:0000256" key="2">
    <source>
        <dbReference type="SAM" id="Phobius"/>
    </source>
</evidence>
<evidence type="ECO:0000313" key="4">
    <source>
        <dbReference type="Proteomes" id="UP001232063"/>
    </source>
</evidence>
<feature type="coiled-coil region" evidence="1">
    <location>
        <begin position="104"/>
        <end position="138"/>
    </location>
</feature>
<feature type="transmembrane region" description="Helical" evidence="2">
    <location>
        <begin position="83"/>
        <end position="104"/>
    </location>
</feature>
<keyword evidence="2" id="KW-0812">Transmembrane</keyword>
<accession>A0AAE3R6K5</accession>
<dbReference type="Proteomes" id="UP001232063">
    <property type="component" value="Unassembled WGS sequence"/>
</dbReference>
<keyword evidence="4" id="KW-1185">Reference proteome</keyword>
<organism evidence="3 4">
    <name type="scientific">Xanthocytophaga agilis</name>
    <dbReference type="NCBI Taxonomy" id="3048010"/>
    <lineage>
        <taxon>Bacteria</taxon>
        <taxon>Pseudomonadati</taxon>
        <taxon>Bacteroidota</taxon>
        <taxon>Cytophagia</taxon>
        <taxon>Cytophagales</taxon>
        <taxon>Rhodocytophagaceae</taxon>
        <taxon>Xanthocytophaga</taxon>
    </lineage>
</organism>
<dbReference type="RefSeq" id="WP_314516189.1">
    <property type="nucleotide sequence ID" value="NZ_JASJOU010000012.1"/>
</dbReference>
<evidence type="ECO:0000313" key="3">
    <source>
        <dbReference type="EMBL" id="MDJ1504674.1"/>
    </source>
</evidence>
<keyword evidence="1" id="KW-0175">Coiled coil</keyword>
<sequence length="339" mass="38901">MNSLDSMKPKSFWEKPEGTTGKLFMAAIIGGGGYLLYKALPYIITLLENTLYTIFLLAGLAIVLYILFDPKFRTLVWYLYKSIMRFITGLFVQIDPIGILESYIDSLRGNLSKMDRQIQSLRGQMRKLKDLMTQNERTMNDSLALANKAKQKGSQAQMILKTRKAGRLQESNMKLGDLYKKMEILYRVLTKMFENSGILLEDIEDQVQVKKIEREAIRNSHSAMKSALNIISGDKDKRLMFDQAMEAIADDVSRKVGEMERFMELSANFMESIDLQNGVYEEKGLEMLDQWEKEGISFLLGDQKQVLIAEGNNPNKYIDLDAPVNRPPHNTNQYNKLFD</sequence>